<keyword evidence="6" id="KW-1133">Transmembrane helix</keyword>
<evidence type="ECO:0000256" key="6">
    <source>
        <dbReference type="ARBA" id="ARBA00022989"/>
    </source>
</evidence>
<dbReference type="EMBL" id="VXIV02000833">
    <property type="protein sequence ID" value="KAF6035756.1"/>
    <property type="molecule type" value="Genomic_DNA"/>
</dbReference>
<comment type="similarity">
    <text evidence="2 9">Belongs to the chondroitin N-acetylgalactosaminyltransferase family.</text>
</comment>
<evidence type="ECO:0000256" key="1">
    <source>
        <dbReference type="ARBA" id="ARBA00004447"/>
    </source>
</evidence>
<protein>
    <recommendedName>
        <fullName evidence="9">Hexosyltransferase</fullName>
        <ecNumber evidence="9">2.4.1.-</ecNumber>
    </recommendedName>
</protein>
<dbReference type="AlphaFoldDB" id="A0A7J7KDY8"/>
<sequence length="272" mass="31229">MTSIPMDIKVVPLQIVVSVYETMPQSLDLLLSNYLLLYQNIPLISLHFLLIYSQEHFVNYQTGSHDAFREVKKQIYQFQQKVGDDMMIKLRMICGAQHSPAELMKKAVKDMPLDLVVLSSSLETRLSLNFIERLLLNVRQGKQVFVPIAFWKYNISTSKLSHMSSRRHIISRLAGQFAEQWSDHVAFYVSDFVRVWKSLRSKISTVYQLFSAAPTYTIFRSPDPGCVVEYRERHCGSINNTLSQQLCDSQNVNQISSQFTLAKLLLDGGIIN</sequence>
<keyword evidence="7 9" id="KW-0333">Golgi apparatus</keyword>
<keyword evidence="11" id="KW-1185">Reference proteome</keyword>
<keyword evidence="5 9" id="KW-0735">Signal-anchor</keyword>
<evidence type="ECO:0000256" key="7">
    <source>
        <dbReference type="ARBA" id="ARBA00023034"/>
    </source>
</evidence>
<comment type="subcellular location">
    <subcellularLocation>
        <location evidence="1 9">Golgi apparatus</location>
        <location evidence="1 9">Golgi stack membrane</location>
        <topology evidence="1 9">Single-pass type II membrane protein</topology>
    </subcellularLocation>
</comment>
<evidence type="ECO:0000256" key="5">
    <source>
        <dbReference type="ARBA" id="ARBA00022968"/>
    </source>
</evidence>
<keyword evidence="4" id="KW-0812">Transmembrane</keyword>
<name>A0A7J7KDY8_BUGNE</name>
<evidence type="ECO:0000256" key="3">
    <source>
        <dbReference type="ARBA" id="ARBA00022679"/>
    </source>
</evidence>
<dbReference type="PANTHER" id="PTHR12369:SF13">
    <property type="entry name" value="HEXOSYLTRANSFERASE"/>
    <property type="match status" value="1"/>
</dbReference>
<dbReference type="GO" id="GO:0032580">
    <property type="term" value="C:Golgi cisterna membrane"/>
    <property type="evidence" value="ECO:0007669"/>
    <property type="project" value="UniProtKB-SubCell"/>
</dbReference>
<keyword evidence="3 9" id="KW-0808">Transferase</keyword>
<reference evidence="10" key="1">
    <citation type="submission" date="2020-06" db="EMBL/GenBank/DDBJ databases">
        <title>Draft genome of Bugula neritina, a colonial animal packing powerful symbionts and potential medicines.</title>
        <authorList>
            <person name="Rayko M."/>
        </authorList>
    </citation>
    <scope>NUCLEOTIDE SEQUENCE [LARGE SCALE GENOMIC DNA]</scope>
    <source>
        <strain evidence="10">Kwan_BN1</strain>
    </source>
</reference>
<keyword evidence="8" id="KW-0472">Membrane</keyword>
<dbReference type="OrthoDB" id="9985088at2759"/>
<dbReference type="Pfam" id="PF05679">
    <property type="entry name" value="CHGN"/>
    <property type="match status" value="1"/>
</dbReference>
<evidence type="ECO:0000256" key="9">
    <source>
        <dbReference type="RuleBase" id="RU364016"/>
    </source>
</evidence>
<dbReference type="PANTHER" id="PTHR12369">
    <property type="entry name" value="CHONDROITIN SYNTHASE"/>
    <property type="match status" value="1"/>
</dbReference>
<evidence type="ECO:0000313" key="11">
    <source>
        <dbReference type="Proteomes" id="UP000593567"/>
    </source>
</evidence>
<evidence type="ECO:0000313" key="10">
    <source>
        <dbReference type="EMBL" id="KAF6035756.1"/>
    </source>
</evidence>
<dbReference type="EC" id="2.4.1.-" evidence="9"/>
<accession>A0A7J7KDY8</accession>
<comment type="caution">
    <text evidence="10">The sequence shown here is derived from an EMBL/GenBank/DDBJ whole genome shotgun (WGS) entry which is preliminary data.</text>
</comment>
<dbReference type="GO" id="GO:0047238">
    <property type="term" value="F:glucuronosyl-N-acetylgalactosaminyl-proteoglycan 4-beta-N-acetylgalactosaminyltransferase activity"/>
    <property type="evidence" value="ECO:0007669"/>
    <property type="project" value="TreeGrafter"/>
</dbReference>
<evidence type="ECO:0000256" key="8">
    <source>
        <dbReference type="ARBA" id="ARBA00023136"/>
    </source>
</evidence>
<evidence type="ECO:0000256" key="4">
    <source>
        <dbReference type="ARBA" id="ARBA00022692"/>
    </source>
</evidence>
<dbReference type="Proteomes" id="UP000593567">
    <property type="component" value="Unassembled WGS sequence"/>
</dbReference>
<proteinExistence type="inferred from homology"/>
<dbReference type="InterPro" id="IPR008428">
    <property type="entry name" value="Chond_GalNAc"/>
</dbReference>
<gene>
    <name evidence="10" type="ORF">EB796_005938</name>
</gene>
<evidence type="ECO:0000256" key="2">
    <source>
        <dbReference type="ARBA" id="ARBA00009239"/>
    </source>
</evidence>
<organism evidence="10 11">
    <name type="scientific">Bugula neritina</name>
    <name type="common">Brown bryozoan</name>
    <name type="synonym">Sertularia neritina</name>
    <dbReference type="NCBI Taxonomy" id="10212"/>
    <lineage>
        <taxon>Eukaryota</taxon>
        <taxon>Metazoa</taxon>
        <taxon>Spiralia</taxon>
        <taxon>Lophotrochozoa</taxon>
        <taxon>Bryozoa</taxon>
        <taxon>Gymnolaemata</taxon>
        <taxon>Cheilostomatida</taxon>
        <taxon>Flustrina</taxon>
        <taxon>Buguloidea</taxon>
        <taxon>Bugulidae</taxon>
        <taxon>Bugula</taxon>
    </lineage>
</organism>
<dbReference type="InterPro" id="IPR051227">
    <property type="entry name" value="CS_glycosyltransferase"/>
</dbReference>